<feature type="transmembrane region" description="Helical" evidence="8">
    <location>
        <begin position="342"/>
        <end position="364"/>
    </location>
</feature>
<evidence type="ECO:0000256" key="8">
    <source>
        <dbReference type="RuleBase" id="RU363032"/>
    </source>
</evidence>
<organism evidence="10 11">
    <name type="scientific">Ancylobacter radicis</name>
    <dbReference type="NCBI Taxonomy" id="2836179"/>
    <lineage>
        <taxon>Bacteria</taxon>
        <taxon>Pseudomonadati</taxon>
        <taxon>Pseudomonadota</taxon>
        <taxon>Alphaproteobacteria</taxon>
        <taxon>Hyphomicrobiales</taxon>
        <taxon>Xanthobacteraceae</taxon>
        <taxon>Ancylobacter</taxon>
    </lineage>
</organism>
<comment type="similarity">
    <text evidence="2">Belongs to the binding-protein-dependent transport system permease family. CysTW subfamily.</text>
</comment>
<dbReference type="EMBL" id="JAHCQH010000020">
    <property type="protein sequence ID" value="MBS9478394.1"/>
    <property type="molecule type" value="Genomic_DNA"/>
</dbReference>
<keyword evidence="5 8" id="KW-0812">Transmembrane</keyword>
<sequence>MAVAALEGDAGPGVDRTSLKTKLRRAERLNRARSFSLVAPLLLFVLAVFALPIGLMLVRSVENTEVRDSLPRTMVALESWDGTATPGEGVFAAFAEDLVQTQKDRTTALVGKRINYEVPGARSRFLKAGRLIDAGGGGPWKDKFLANDAEWGSVDFWAIMKRAGGVMTPYYLLTSLDLRQDATGAVSWNFADQSIFLEIFYRTIWISFMVTLATLILGYPVAHLLAILPPKHANMLMILVLLPFTTSILVRTTAWIVLLQSNGVLNDALLALNITTERVQLIFNRFGTVLAMTHIQLPFTILPIYSVMKSIPASHLRAARSLGAGPLTAFVSVYMPQTLPGVGAGCLLTFILSLGYYITPALVGGPQDQMVSYFVALYTNREMNWGQASALGAILLLITLVLYAVFNRLVGIDKVKLG</sequence>
<dbReference type="InterPro" id="IPR035906">
    <property type="entry name" value="MetI-like_sf"/>
</dbReference>
<name>A0ABS5RC34_9HYPH</name>
<feature type="transmembrane region" description="Helical" evidence="8">
    <location>
        <begin position="34"/>
        <end position="58"/>
    </location>
</feature>
<comment type="caution">
    <text evidence="10">The sequence shown here is derived from an EMBL/GenBank/DDBJ whole genome shotgun (WGS) entry which is preliminary data.</text>
</comment>
<feature type="transmembrane region" description="Helical" evidence="8">
    <location>
        <begin position="318"/>
        <end position="336"/>
    </location>
</feature>
<comment type="subcellular location">
    <subcellularLocation>
        <location evidence="1 8">Cell membrane</location>
        <topology evidence="1 8">Multi-pass membrane protein</topology>
    </subcellularLocation>
</comment>
<dbReference type="PROSITE" id="PS50928">
    <property type="entry name" value="ABC_TM1"/>
    <property type="match status" value="1"/>
</dbReference>
<keyword evidence="6 8" id="KW-1133">Transmembrane helix</keyword>
<feature type="transmembrane region" description="Helical" evidence="8">
    <location>
        <begin position="286"/>
        <end position="306"/>
    </location>
</feature>
<evidence type="ECO:0000313" key="10">
    <source>
        <dbReference type="EMBL" id="MBS9478394.1"/>
    </source>
</evidence>
<feature type="domain" description="ABC transmembrane type-1" evidence="9">
    <location>
        <begin position="200"/>
        <end position="406"/>
    </location>
</feature>
<evidence type="ECO:0000256" key="5">
    <source>
        <dbReference type="ARBA" id="ARBA00022692"/>
    </source>
</evidence>
<feature type="transmembrane region" description="Helical" evidence="8">
    <location>
        <begin position="385"/>
        <end position="406"/>
    </location>
</feature>
<evidence type="ECO:0000313" key="11">
    <source>
        <dbReference type="Proteomes" id="UP001166585"/>
    </source>
</evidence>
<dbReference type="SUPFAM" id="SSF161098">
    <property type="entry name" value="MetI-like"/>
    <property type="match status" value="1"/>
</dbReference>
<dbReference type="RefSeq" id="WP_213756372.1">
    <property type="nucleotide sequence ID" value="NZ_JAHCQH010000020.1"/>
</dbReference>
<proteinExistence type="inferred from homology"/>
<keyword evidence="11" id="KW-1185">Reference proteome</keyword>
<accession>A0ABS5RC34</accession>
<evidence type="ECO:0000256" key="2">
    <source>
        <dbReference type="ARBA" id="ARBA00007069"/>
    </source>
</evidence>
<feature type="transmembrane region" description="Helical" evidence="8">
    <location>
        <begin position="204"/>
        <end position="228"/>
    </location>
</feature>
<dbReference type="Pfam" id="PF00528">
    <property type="entry name" value="BPD_transp_1"/>
    <property type="match status" value="1"/>
</dbReference>
<dbReference type="Proteomes" id="UP001166585">
    <property type="component" value="Unassembled WGS sequence"/>
</dbReference>
<dbReference type="PANTHER" id="PTHR42929">
    <property type="entry name" value="INNER MEMBRANE ABC TRANSPORTER PERMEASE PROTEIN YDCU-RELATED-RELATED"/>
    <property type="match status" value="1"/>
</dbReference>
<dbReference type="InterPro" id="IPR000515">
    <property type="entry name" value="MetI-like"/>
</dbReference>
<dbReference type="Gene3D" id="1.10.3720.10">
    <property type="entry name" value="MetI-like"/>
    <property type="match status" value="1"/>
</dbReference>
<keyword evidence="4" id="KW-1003">Cell membrane</keyword>
<evidence type="ECO:0000256" key="7">
    <source>
        <dbReference type="ARBA" id="ARBA00023136"/>
    </source>
</evidence>
<dbReference type="PANTHER" id="PTHR42929:SF5">
    <property type="entry name" value="ABC TRANSPORTER PERMEASE PROTEIN"/>
    <property type="match status" value="1"/>
</dbReference>
<dbReference type="CDD" id="cd06261">
    <property type="entry name" value="TM_PBP2"/>
    <property type="match status" value="1"/>
</dbReference>
<evidence type="ECO:0000259" key="9">
    <source>
        <dbReference type="PROSITE" id="PS50928"/>
    </source>
</evidence>
<evidence type="ECO:0000256" key="3">
    <source>
        <dbReference type="ARBA" id="ARBA00022448"/>
    </source>
</evidence>
<evidence type="ECO:0000256" key="1">
    <source>
        <dbReference type="ARBA" id="ARBA00004651"/>
    </source>
</evidence>
<keyword evidence="3 8" id="KW-0813">Transport</keyword>
<keyword evidence="7 8" id="KW-0472">Membrane</keyword>
<gene>
    <name evidence="10" type="ORF">KIP89_14875</name>
</gene>
<evidence type="ECO:0000256" key="6">
    <source>
        <dbReference type="ARBA" id="ARBA00022989"/>
    </source>
</evidence>
<reference evidence="10" key="1">
    <citation type="submission" date="2021-05" db="EMBL/GenBank/DDBJ databases">
        <authorList>
            <person name="Sun Q."/>
            <person name="Inoue M."/>
        </authorList>
    </citation>
    <scope>NUCLEOTIDE SEQUENCE</scope>
    <source>
        <strain evidence="10">VKM B-3255</strain>
    </source>
</reference>
<feature type="transmembrane region" description="Helical" evidence="8">
    <location>
        <begin position="235"/>
        <end position="258"/>
    </location>
</feature>
<protein>
    <submittedName>
        <fullName evidence="10">ABC transporter permease</fullName>
    </submittedName>
</protein>
<evidence type="ECO:0000256" key="4">
    <source>
        <dbReference type="ARBA" id="ARBA00022475"/>
    </source>
</evidence>